<reference evidence="9 10" key="1">
    <citation type="submission" date="2018-10" db="EMBL/GenBank/DDBJ databases">
        <title>Fifty Aureobasidium pullulans genomes reveal a recombining polyextremotolerant generalist.</title>
        <authorList>
            <person name="Gostincar C."/>
            <person name="Turk M."/>
            <person name="Zajc J."/>
            <person name="Gunde-Cimerman N."/>
        </authorList>
    </citation>
    <scope>NUCLEOTIDE SEQUENCE [LARGE SCALE GENOMIC DNA]</scope>
    <source>
        <strain evidence="8 10">EXF-10659</strain>
        <strain evidence="7 11">EXF-10751</strain>
        <strain evidence="6 9">EXF-11900</strain>
    </source>
</reference>
<keyword evidence="3 5" id="KW-1133">Transmembrane helix</keyword>
<organism evidence="8 10">
    <name type="scientific">Aureobasidium pullulans</name>
    <name type="common">Black yeast</name>
    <name type="synonym">Pullularia pullulans</name>
    <dbReference type="NCBI Taxonomy" id="5580"/>
    <lineage>
        <taxon>Eukaryota</taxon>
        <taxon>Fungi</taxon>
        <taxon>Dikarya</taxon>
        <taxon>Ascomycota</taxon>
        <taxon>Pezizomycotina</taxon>
        <taxon>Dothideomycetes</taxon>
        <taxon>Dothideomycetidae</taxon>
        <taxon>Dothideales</taxon>
        <taxon>Saccotheciaceae</taxon>
        <taxon>Aureobasidium</taxon>
    </lineage>
</organism>
<evidence type="ECO:0000256" key="2">
    <source>
        <dbReference type="ARBA" id="ARBA00022692"/>
    </source>
</evidence>
<evidence type="ECO:0000256" key="5">
    <source>
        <dbReference type="SAM" id="Phobius"/>
    </source>
</evidence>
<keyword evidence="4 5" id="KW-0472">Membrane</keyword>
<dbReference type="InterPro" id="IPR052241">
    <property type="entry name" value="SLC66/Scramblase_ANY1"/>
</dbReference>
<dbReference type="GO" id="GO:0042147">
    <property type="term" value="P:retrograde transport, endosome to Golgi"/>
    <property type="evidence" value="ECO:0007669"/>
    <property type="project" value="TreeGrafter"/>
</dbReference>
<keyword evidence="2 5" id="KW-0812">Transmembrane</keyword>
<dbReference type="GO" id="GO:0005768">
    <property type="term" value="C:endosome"/>
    <property type="evidence" value="ECO:0007669"/>
    <property type="project" value="TreeGrafter"/>
</dbReference>
<comment type="caution">
    <text evidence="8">The sequence shown here is derived from an EMBL/GenBank/DDBJ whole genome shotgun (WGS) entry which is preliminary data.</text>
</comment>
<comment type="subcellular location">
    <subcellularLocation>
        <location evidence="1">Membrane</location>
        <topology evidence="1">Multi-pass membrane protein</topology>
    </subcellularLocation>
</comment>
<dbReference type="Proteomes" id="UP000304951">
    <property type="component" value="Unassembled WGS sequence"/>
</dbReference>
<dbReference type="AlphaFoldDB" id="A0A4S9KYT7"/>
<protein>
    <recommendedName>
        <fullName evidence="12">PQ loop repeat protein</fullName>
    </recommendedName>
</protein>
<evidence type="ECO:0000313" key="6">
    <source>
        <dbReference type="EMBL" id="THV71818.1"/>
    </source>
</evidence>
<dbReference type="Gene3D" id="1.20.1280.290">
    <property type="match status" value="1"/>
</dbReference>
<dbReference type="GO" id="GO:0045332">
    <property type="term" value="P:phospholipid translocation"/>
    <property type="evidence" value="ECO:0007669"/>
    <property type="project" value="TreeGrafter"/>
</dbReference>
<name>A0A4S9KYT7_AURPU</name>
<sequence>MVQLVLLRVALQNRPLASAASNIHQPFAGSREGDTHVKRPFEFWQWRQAKPYWMFLAYFSATLLVLQILFGRLDSYVALQGYVALGIEATLPLPQILSNQRNRSCKGFRLSVLANWLLGDAMKMSFFFLAESTIPWSFKLCGIFQACCDSYLGVQYLMFGEGPVDSIDGLAKELKNLS</sequence>
<dbReference type="PANTHER" id="PTHR14856:SF9">
    <property type="entry name" value="PQ-LOOP REPEAT-CONTAINING PROTEIN 1"/>
    <property type="match status" value="1"/>
</dbReference>
<evidence type="ECO:0000256" key="4">
    <source>
        <dbReference type="ARBA" id="ARBA00023136"/>
    </source>
</evidence>
<dbReference type="GO" id="GO:0005829">
    <property type="term" value="C:cytosol"/>
    <property type="evidence" value="ECO:0007669"/>
    <property type="project" value="GOC"/>
</dbReference>
<dbReference type="EMBL" id="QZAF01000137">
    <property type="protein sequence ID" value="THV71818.1"/>
    <property type="molecule type" value="Genomic_DNA"/>
</dbReference>
<dbReference type="GO" id="GO:0005802">
    <property type="term" value="C:trans-Golgi network"/>
    <property type="evidence" value="ECO:0007669"/>
    <property type="project" value="TreeGrafter"/>
</dbReference>
<gene>
    <name evidence="8" type="ORF">D6D19_02545</name>
    <name evidence="7" type="ORF">D6D20_06187</name>
    <name evidence="6" type="ORF">D6D28_04164</name>
</gene>
<accession>A0A4S9KYT7</accession>
<dbReference type="EMBL" id="QZAN01000069">
    <property type="protein sequence ID" value="THW59913.1"/>
    <property type="molecule type" value="Genomic_DNA"/>
</dbReference>
<evidence type="ECO:0000256" key="3">
    <source>
        <dbReference type="ARBA" id="ARBA00022989"/>
    </source>
</evidence>
<evidence type="ECO:0000313" key="11">
    <source>
        <dbReference type="Proteomes" id="UP000310421"/>
    </source>
</evidence>
<dbReference type="FunFam" id="1.20.1280.290:FF:000005">
    <property type="entry name" value="PQ-loop repeat-containing protein 1"/>
    <property type="match status" value="1"/>
</dbReference>
<evidence type="ECO:0000256" key="1">
    <source>
        <dbReference type="ARBA" id="ARBA00004141"/>
    </source>
</evidence>
<proteinExistence type="predicted"/>
<dbReference type="Pfam" id="PF04193">
    <property type="entry name" value="PQ-loop"/>
    <property type="match status" value="1"/>
</dbReference>
<dbReference type="InterPro" id="IPR006603">
    <property type="entry name" value="PQ-loop_rpt"/>
</dbReference>
<dbReference type="PANTHER" id="PTHR14856">
    <property type="entry name" value="PQ-LOOP REPEAT-CONTAINING PROTEIN 1-LIKE PROTEIN"/>
    <property type="match status" value="1"/>
</dbReference>
<evidence type="ECO:0008006" key="12">
    <source>
        <dbReference type="Google" id="ProtNLM"/>
    </source>
</evidence>
<dbReference type="Proteomes" id="UP000310421">
    <property type="component" value="Unassembled WGS sequence"/>
</dbReference>
<dbReference type="EMBL" id="QZAO01000047">
    <property type="protein sequence ID" value="THW77120.1"/>
    <property type="molecule type" value="Genomic_DNA"/>
</dbReference>
<dbReference type="Proteomes" id="UP000308802">
    <property type="component" value="Unassembled WGS sequence"/>
</dbReference>
<evidence type="ECO:0000313" key="10">
    <source>
        <dbReference type="Proteomes" id="UP000308802"/>
    </source>
</evidence>
<evidence type="ECO:0000313" key="8">
    <source>
        <dbReference type="EMBL" id="THW77120.1"/>
    </source>
</evidence>
<evidence type="ECO:0000313" key="9">
    <source>
        <dbReference type="Proteomes" id="UP000304951"/>
    </source>
</evidence>
<evidence type="ECO:0000313" key="7">
    <source>
        <dbReference type="EMBL" id="THW59913.1"/>
    </source>
</evidence>
<feature type="transmembrane region" description="Helical" evidence="5">
    <location>
        <begin position="52"/>
        <end position="70"/>
    </location>
</feature>
<dbReference type="GO" id="GO:0016020">
    <property type="term" value="C:membrane"/>
    <property type="evidence" value="ECO:0007669"/>
    <property type="project" value="UniProtKB-SubCell"/>
</dbReference>